<accession>A0A160TAZ8</accession>
<protein>
    <recommendedName>
        <fullName evidence="1">peptide chain release factor N(5)-glutamine methyltransferase</fullName>
        <ecNumber evidence="1">2.1.1.297</ecNumber>
    </recommendedName>
</protein>
<dbReference type="PROSITE" id="PS00092">
    <property type="entry name" value="N6_MTASE"/>
    <property type="match status" value="1"/>
</dbReference>
<dbReference type="NCBIfam" id="TIGR03534">
    <property type="entry name" value="RF_mod_PrmC"/>
    <property type="match status" value="1"/>
</dbReference>
<dbReference type="Gene3D" id="1.10.8.10">
    <property type="entry name" value="DNA helicase RuvA subunit, C-terminal domain"/>
    <property type="match status" value="1"/>
</dbReference>
<evidence type="ECO:0000259" key="6">
    <source>
        <dbReference type="Pfam" id="PF05175"/>
    </source>
</evidence>
<dbReference type="EMBL" id="CZQC01000003">
    <property type="protein sequence ID" value="CUS40044.1"/>
    <property type="molecule type" value="Genomic_DNA"/>
</dbReference>
<dbReference type="EC" id="2.1.1.297" evidence="1"/>
<dbReference type="HAMAP" id="MF_02126">
    <property type="entry name" value="RF_methyltr_PrmC"/>
    <property type="match status" value="1"/>
</dbReference>
<dbReference type="InterPro" id="IPR019874">
    <property type="entry name" value="RF_methyltr_PrmC"/>
</dbReference>
<reference evidence="8" key="1">
    <citation type="submission" date="2015-10" db="EMBL/GenBank/DDBJ databases">
        <authorList>
            <person name="Gilbert D.G."/>
        </authorList>
    </citation>
    <scope>NUCLEOTIDE SEQUENCE</scope>
</reference>
<sequence length="290" mass="32171">MTTPKISSSTNLPTIEAWITDAREQLDEHTESPRLDAELILGHVLDKDRTYLYTWGDRLLTVEHCLTADTLLQRRLLGEPIAYVLGEREFWSLMLDVAPSTLIPRPDTETLVEWALNLALPHEAKVIDLGTGTGAIALALASEKPTWVISGVDFNPEAVALAQRNALKTQLTVTFKQSSWFSAVQGTYDLIVSNPPYIDPVDPHLSQGDVRFEPRTALVADDQGMADIYTIVQQAPRFLNLQGWLLLEHGFEQADAVCNALRARGFTEVETQLDLAGQPRISGGRWLGDD</sequence>
<dbReference type="AlphaFoldDB" id="A0A160TAZ8"/>
<dbReference type="FunFam" id="1.10.8.10:FF:000032">
    <property type="entry name" value="Release factor glutamine methyltransferase"/>
    <property type="match status" value="1"/>
</dbReference>
<name>A0A160TAZ8_9ZZZZ</name>
<keyword evidence="4" id="KW-0949">S-adenosyl-L-methionine</keyword>
<dbReference type="CDD" id="cd02440">
    <property type="entry name" value="AdoMet_MTases"/>
    <property type="match status" value="1"/>
</dbReference>
<dbReference type="InterPro" id="IPR029063">
    <property type="entry name" value="SAM-dependent_MTases_sf"/>
</dbReference>
<keyword evidence="3 8" id="KW-0808">Transferase</keyword>
<keyword evidence="2 8" id="KW-0489">Methyltransferase</keyword>
<dbReference type="Pfam" id="PF17827">
    <property type="entry name" value="PrmC_N"/>
    <property type="match status" value="1"/>
</dbReference>
<evidence type="ECO:0000256" key="2">
    <source>
        <dbReference type="ARBA" id="ARBA00022603"/>
    </source>
</evidence>
<dbReference type="NCBIfam" id="TIGR00536">
    <property type="entry name" value="hemK_fam"/>
    <property type="match status" value="1"/>
</dbReference>
<evidence type="ECO:0000256" key="4">
    <source>
        <dbReference type="ARBA" id="ARBA00022691"/>
    </source>
</evidence>
<evidence type="ECO:0000256" key="3">
    <source>
        <dbReference type="ARBA" id="ARBA00022679"/>
    </source>
</evidence>
<evidence type="ECO:0000256" key="5">
    <source>
        <dbReference type="ARBA" id="ARBA00048391"/>
    </source>
</evidence>
<dbReference type="PANTHER" id="PTHR18895:SF74">
    <property type="entry name" value="MTRF1L RELEASE FACTOR GLUTAMINE METHYLTRANSFERASE"/>
    <property type="match status" value="1"/>
</dbReference>
<feature type="domain" description="Release factor glutamine methyltransferase N-terminal" evidence="7">
    <location>
        <begin position="18"/>
        <end position="86"/>
    </location>
</feature>
<dbReference type="InterPro" id="IPR040758">
    <property type="entry name" value="PrmC_N"/>
</dbReference>
<dbReference type="Pfam" id="PF05175">
    <property type="entry name" value="MTS"/>
    <property type="match status" value="1"/>
</dbReference>
<evidence type="ECO:0000313" key="8">
    <source>
        <dbReference type="EMBL" id="CUS40044.1"/>
    </source>
</evidence>
<dbReference type="GO" id="GO:0102559">
    <property type="term" value="F:peptide chain release factor N(5)-glutamine methyltransferase activity"/>
    <property type="evidence" value="ECO:0007669"/>
    <property type="project" value="UniProtKB-EC"/>
</dbReference>
<dbReference type="SUPFAM" id="SSF53335">
    <property type="entry name" value="S-adenosyl-L-methionine-dependent methyltransferases"/>
    <property type="match status" value="1"/>
</dbReference>
<dbReference type="InterPro" id="IPR002052">
    <property type="entry name" value="DNA_methylase_N6_adenine_CS"/>
</dbReference>
<gene>
    <name evidence="8" type="ORF">MGWOODY_Tha1013</name>
</gene>
<dbReference type="GO" id="GO:0003676">
    <property type="term" value="F:nucleic acid binding"/>
    <property type="evidence" value="ECO:0007669"/>
    <property type="project" value="InterPro"/>
</dbReference>
<dbReference type="Gene3D" id="3.40.50.150">
    <property type="entry name" value="Vaccinia Virus protein VP39"/>
    <property type="match status" value="1"/>
</dbReference>
<organism evidence="8">
    <name type="scientific">hydrothermal vent metagenome</name>
    <dbReference type="NCBI Taxonomy" id="652676"/>
    <lineage>
        <taxon>unclassified sequences</taxon>
        <taxon>metagenomes</taxon>
        <taxon>ecological metagenomes</taxon>
    </lineage>
</organism>
<dbReference type="FunFam" id="3.40.50.150:FF:000053">
    <property type="entry name" value="Release factor glutamine methyltransferase"/>
    <property type="match status" value="1"/>
</dbReference>
<proteinExistence type="inferred from homology"/>
<feature type="domain" description="Methyltransferase small" evidence="6">
    <location>
        <begin position="118"/>
        <end position="199"/>
    </location>
</feature>
<evidence type="ECO:0000256" key="1">
    <source>
        <dbReference type="ARBA" id="ARBA00012771"/>
    </source>
</evidence>
<dbReference type="GO" id="GO:0032259">
    <property type="term" value="P:methylation"/>
    <property type="evidence" value="ECO:0007669"/>
    <property type="project" value="UniProtKB-KW"/>
</dbReference>
<dbReference type="InterPro" id="IPR007848">
    <property type="entry name" value="Small_mtfrase_dom"/>
</dbReference>
<comment type="catalytic activity">
    <reaction evidence="5">
        <text>L-glutaminyl-[peptide chain release factor] + S-adenosyl-L-methionine = N(5)-methyl-L-glutaminyl-[peptide chain release factor] + S-adenosyl-L-homocysteine + H(+)</text>
        <dbReference type="Rhea" id="RHEA:42896"/>
        <dbReference type="Rhea" id="RHEA-COMP:10271"/>
        <dbReference type="Rhea" id="RHEA-COMP:10272"/>
        <dbReference type="ChEBI" id="CHEBI:15378"/>
        <dbReference type="ChEBI" id="CHEBI:30011"/>
        <dbReference type="ChEBI" id="CHEBI:57856"/>
        <dbReference type="ChEBI" id="CHEBI:59789"/>
        <dbReference type="ChEBI" id="CHEBI:61891"/>
        <dbReference type="EC" id="2.1.1.297"/>
    </reaction>
</comment>
<dbReference type="InterPro" id="IPR050320">
    <property type="entry name" value="N5-glutamine_MTase"/>
</dbReference>
<dbReference type="InterPro" id="IPR004556">
    <property type="entry name" value="HemK-like"/>
</dbReference>
<dbReference type="PANTHER" id="PTHR18895">
    <property type="entry name" value="HEMK METHYLTRANSFERASE"/>
    <property type="match status" value="1"/>
</dbReference>
<evidence type="ECO:0000259" key="7">
    <source>
        <dbReference type="Pfam" id="PF17827"/>
    </source>
</evidence>